<accession>A0A3B1B4I3</accession>
<dbReference type="HAMAP" id="MF_02216">
    <property type="entry name" value="UbiK"/>
    <property type="match status" value="1"/>
</dbReference>
<dbReference type="Pfam" id="PF04380">
    <property type="entry name" value="BMFP"/>
    <property type="match status" value="1"/>
</dbReference>
<dbReference type="GO" id="GO:0005829">
    <property type="term" value="C:cytosol"/>
    <property type="evidence" value="ECO:0007669"/>
    <property type="project" value="TreeGrafter"/>
</dbReference>
<gene>
    <name evidence="1" type="ORF">MNBD_GAMMA25-1505</name>
</gene>
<dbReference type="PANTHER" id="PTHR38040">
    <property type="entry name" value="UBIQUINONE BIOSYNTHESIS ACCESSORY FACTOR UBIK"/>
    <property type="match status" value="1"/>
</dbReference>
<dbReference type="AlphaFoldDB" id="A0A3B1B4I3"/>
<proteinExistence type="inferred from homology"/>
<dbReference type="PANTHER" id="PTHR38040:SF1">
    <property type="entry name" value="UBIQUINONE BIOSYNTHESIS ACCESSORY FACTOR UBIK"/>
    <property type="match status" value="1"/>
</dbReference>
<evidence type="ECO:0000313" key="1">
    <source>
        <dbReference type="EMBL" id="VAX06863.1"/>
    </source>
</evidence>
<sequence>MIKNDNLDSMIDRIMAGLPSGLSTFSQDAERNFRAAVQSSLRKMDLVTREEFDIQRDVLARTRTRLEALEKQVAELEQKDSGQAK</sequence>
<dbReference type="EMBL" id="UOFY01000011">
    <property type="protein sequence ID" value="VAX06863.1"/>
    <property type="molecule type" value="Genomic_DNA"/>
</dbReference>
<name>A0A3B1B4I3_9ZZZZ</name>
<protein>
    <recommendedName>
        <fullName evidence="2">Ubiquinone biosynthesis accessory factor UbiK</fullName>
    </recommendedName>
</protein>
<reference evidence="1" key="1">
    <citation type="submission" date="2018-06" db="EMBL/GenBank/DDBJ databases">
        <authorList>
            <person name="Zhirakovskaya E."/>
        </authorList>
    </citation>
    <scope>NUCLEOTIDE SEQUENCE</scope>
</reference>
<dbReference type="InterPro" id="IPR007475">
    <property type="entry name" value="UbiK"/>
</dbReference>
<evidence type="ECO:0008006" key="2">
    <source>
        <dbReference type="Google" id="ProtNLM"/>
    </source>
</evidence>
<organism evidence="1">
    <name type="scientific">hydrothermal vent metagenome</name>
    <dbReference type="NCBI Taxonomy" id="652676"/>
    <lineage>
        <taxon>unclassified sequences</taxon>
        <taxon>metagenomes</taxon>
        <taxon>ecological metagenomes</taxon>
    </lineage>
</organism>